<comment type="function">
    <text evidence="9">Essential for recycling GMP and indirectly, cGMP.</text>
</comment>
<proteinExistence type="inferred from homology"/>
<dbReference type="NCBIfam" id="TIGR03263">
    <property type="entry name" value="guanyl_kin"/>
    <property type="match status" value="1"/>
</dbReference>
<dbReference type="CDD" id="cd00071">
    <property type="entry name" value="GMPK"/>
    <property type="match status" value="1"/>
</dbReference>
<dbReference type="SMART" id="SM00072">
    <property type="entry name" value="GuKc"/>
    <property type="match status" value="1"/>
</dbReference>
<keyword evidence="5 9" id="KW-0547">Nucleotide-binding</keyword>
<dbReference type="HAMAP" id="MF_00328">
    <property type="entry name" value="Guanylate_kinase"/>
    <property type="match status" value="1"/>
</dbReference>
<dbReference type="GO" id="GO:0005829">
    <property type="term" value="C:cytosol"/>
    <property type="evidence" value="ECO:0007669"/>
    <property type="project" value="TreeGrafter"/>
</dbReference>
<dbReference type="OrthoDB" id="9808150at2"/>
<dbReference type="GO" id="GO:0005524">
    <property type="term" value="F:ATP binding"/>
    <property type="evidence" value="ECO:0007669"/>
    <property type="project" value="UniProtKB-UniRule"/>
</dbReference>
<dbReference type="AlphaFoldDB" id="A0A2M9XZI2"/>
<dbReference type="InterPro" id="IPR027417">
    <property type="entry name" value="P-loop_NTPase"/>
</dbReference>
<keyword evidence="12" id="KW-1185">Reference proteome</keyword>
<evidence type="ECO:0000313" key="12">
    <source>
        <dbReference type="Proteomes" id="UP000297891"/>
    </source>
</evidence>
<keyword evidence="4 9" id="KW-0808">Transferase</keyword>
<dbReference type="Gene3D" id="3.30.63.10">
    <property type="entry name" value="Guanylate Kinase phosphate binding domain"/>
    <property type="match status" value="1"/>
</dbReference>
<evidence type="ECO:0000256" key="9">
    <source>
        <dbReference type="HAMAP-Rule" id="MF_00328"/>
    </source>
</evidence>
<dbReference type="RefSeq" id="WP_100791409.1">
    <property type="nucleotide sequence ID" value="NZ_NPDQ01000006.1"/>
</dbReference>
<evidence type="ECO:0000256" key="4">
    <source>
        <dbReference type="ARBA" id="ARBA00022679"/>
    </source>
</evidence>
<dbReference type="Pfam" id="PF00625">
    <property type="entry name" value="Guanylate_kin"/>
    <property type="match status" value="1"/>
</dbReference>
<dbReference type="EMBL" id="RQFP01000001">
    <property type="protein sequence ID" value="TGK96976.1"/>
    <property type="molecule type" value="Genomic_DNA"/>
</dbReference>
<dbReference type="NCBIfam" id="NF011324">
    <property type="entry name" value="PRK14737.1"/>
    <property type="match status" value="1"/>
</dbReference>
<dbReference type="PROSITE" id="PS00856">
    <property type="entry name" value="GUANYLATE_KINASE_1"/>
    <property type="match status" value="1"/>
</dbReference>
<name>A0A2M9XZI2_9LEPT</name>
<evidence type="ECO:0000313" key="11">
    <source>
        <dbReference type="EMBL" id="TGK96976.1"/>
    </source>
</evidence>
<comment type="caution">
    <text evidence="11">The sequence shown here is derived from an EMBL/GenBank/DDBJ whole genome shotgun (WGS) entry which is preliminary data.</text>
</comment>
<dbReference type="Proteomes" id="UP000297891">
    <property type="component" value="Unassembled WGS sequence"/>
</dbReference>
<dbReference type="InterPro" id="IPR008144">
    <property type="entry name" value="Guanylate_kin-like_dom"/>
</dbReference>
<evidence type="ECO:0000259" key="10">
    <source>
        <dbReference type="PROSITE" id="PS50052"/>
    </source>
</evidence>
<dbReference type="GO" id="GO:0004385">
    <property type="term" value="F:GMP kinase activity"/>
    <property type="evidence" value="ECO:0007669"/>
    <property type="project" value="UniProtKB-UniRule"/>
</dbReference>
<evidence type="ECO:0000256" key="6">
    <source>
        <dbReference type="ARBA" id="ARBA00022777"/>
    </source>
</evidence>
<keyword evidence="9" id="KW-0963">Cytoplasm</keyword>
<organism evidence="11 12">
    <name type="scientific">Leptospira brenneri</name>
    <dbReference type="NCBI Taxonomy" id="2023182"/>
    <lineage>
        <taxon>Bacteria</taxon>
        <taxon>Pseudomonadati</taxon>
        <taxon>Spirochaetota</taxon>
        <taxon>Spirochaetia</taxon>
        <taxon>Leptospirales</taxon>
        <taxon>Leptospiraceae</taxon>
        <taxon>Leptospira</taxon>
    </lineage>
</organism>
<dbReference type="SUPFAM" id="SSF52540">
    <property type="entry name" value="P-loop containing nucleoside triphosphate hydrolases"/>
    <property type="match status" value="1"/>
</dbReference>
<comment type="subcellular location">
    <subcellularLocation>
        <location evidence="9">Cytoplasm</location>
    </subcellularLocation>
</comment>
<protein>
    <recommendedName>
        <fullName evidence="3 9">Guanylate kinase</fullName>
        <ecNumber evidence="2 9">2.7.4.8</ecNumber>
    </recommendedName>
    <alternativeName>
        <fullName evidence="8 9">GMP kinase</fullName>
    </alternativeName>
</protein>
<evidence type="ECO:0000256" key="8">
    <source>
        <dbReference type="ARBA" id="ARBA00030128"/>
    </source>
</evidence>
<dbReference type="PANTHER" id="PTHR23117">
    <property type="entry name" value="GUANYLATE KINASE-RELATED"/>
    <property type="match status" value="1"/>
</dbReference>
<sequence>MKVSPNLYILSSVAGGGKSTIIAALTEEFPEFYFSISCTTRDPRPGDVEGKTYYFLSVPEFKKRIAEGEFYEWAEVHGNYYGTPKTPILKAIQENRVALLDLDVQGAKSVKALRPESVTIFIEPPSREIWIERLIRRGTDSKTSIERRIENGVRELDEASSFDYVVVNDKLDDAIREVKSILSGTKNKPF</sequence>
<reference evidence="11" key="1">
    <citation type="journal article" date="2019" name="PLoS Negl. Trop. Dis.">
        <title>Revisiting the worldwide diversity of Leptospira species in the environment.</title>
        <authorList>
            <person name="Vincent A.T."/>
            <person name="Schiettekatte O."/>
            <person name="Bourhy P."/>
            <person name="Veyrier F.J."/>
            <person name="Picardeau M."/>
        </authorList>
    </citation>
    <scope>NUCLEOTIDE SEQUENCE [LARGE SCALE GENOMIC DNA]</scope>
    <source>
        <strain evidence="11">201800277</strain>
    </source>
</reference>
<comment type="catalytic activity">
    <reaction evidence="9">
        <text>GMP + ATP = GDP + ADP</text>
        <dbReference type="Rhea" id="RHEA:20780"/>
        <dbReference type="ChEBI" id="CHEBI:30616"/>
        <dbReference type="ChEBI" id="CHEBI:58115"/>
        <dbReference type="ChEBI" id="CHEBI:58189"/>
        <dbReference type="ChEBI" id="CHEBI:456216"/>
        <dbReference type="EC" id="2.7.4.8"/>
    </reaction>
</comment>
<feature type="domain" description="Guanylate kinase-like" evidence="10">
    <location>
        <begin position="5"/>
        <end position="183"/>
    </location>
</feature>
<keyword evidence="6 9" id="KW-0418">Kinase</keyword>
<dbReference type="EC" id="2.7.4.8" evidence="2 9"/>
<evidence type="ECO:0000256" key="7">
    <source>
        <dbReference type="ARBA" id="ARBA00022840"/>
    </source>
</evidence>
<evidence type="ECO:0000256" key="3">
    <source>
        <dbReference type="ARBA" id="ARBA00016296"/>
    </source>
</evidence>
<dbReference type="Gene3D" id="3.40.50.300">
    <property type="entry name" value="P-loop containing nucleotide triphosphate hydrolases"/>
    <property type="match status" value="1"/>
</dbReference>
<dbReference type="PANTHER" id="PTHR23117:SF13">
    <property type="entry name" value="GUANYLATE KINASE"/>
    <property type="match status" value="1"/>
</dbReference>
<dbReference type="PROSITE" id="PS50052">
    <property type="entry name" value="GUANYLATE_KINASE_2"/>
    <property type="match status" value="1"/>
</dbReference>
<comment type="similarity">
    <text evidence="1 9">Belongs to the guanylate kinase family.</text>
</comment>
<evidence type="ECO:0000256" key="2">
    <source>
        <dbReference type="ARBA" id="ARBA00012961"/>
    </source>
</evidence>
<keyword evidence="7 9" id="KW-0067">ATP-binding</keyword>
<feature type="binding site" evidence="9">
    <location>
        <begin position="12"/>
        <end position="19"/>
    </location>
    <ligand>
        <name>ATP</name>
        <dbReference type="ChEBI" id="CHEBI:30616"/>
    </ligand>
</feature>
<dbReference type="InterPro" id="IPR008145">
    <property type="entry name" value="GK/Ca_channel_bsu"/>
</dbReference>
<evidence type="ECO:0000256" key="5">
    <source>
        <dbReference type="ARBA" id="ARBA00022741"/>
    </source>
</evidence>
<evidence type="ECO:0000256" key="1">
    <source>
        <dbReference type="ARBA" id="ARBA00005790"/>
    </source>
</evidence>
<dbReference type="InterPro" id="IPR017665">
    <property type="entry name" value="Guanylate_kinase"/>
</dbReference>
<dbReference type="InterPro" id="IPR020590">
    <property type="entry name" value="Guanylate_kinase_CS"/>
</dbReference>
<dbReference type="FunFam" id="3.30.63.10:FF:000002">
    <property type="entry name" value="Guanylate kinase 1"/>
    <property type="match status" value="1"/>
</dbReference>
<gene>
    <name evidence="9" type="primary">gmk</name>
    <name evidence="11" type="ORF">EHQ30_10410</name>
</gene>
<accession>A0A2M9XZI2</accession>